<dbReference type="InterPro" id="IPR050958">
    <property type="entry name" value="Cell_Adh-Cytoskel_Orgn"/>
</dbReference>
<protein>
    <submittedName>
        <fullName evidence="5">Uncharacterized protein</fullName>
    </submittedName>
</protein>
<dbReference type="Proteomes" id="UP000708208">
    <property type="component" value="Unassembled WGS sequence"/>
</dbReference>
<evidence type="ECO:0000256" key="2">
    <source>
        <dbReference type="ARBA" id="ARBA00023319"/>
    </source>
</evidence>
<keyword evidence="1" id="KW-1015">Disulfide bond</keyword>
<proteinExistence type="predicted"/>
<dbReference type="InterPro" id="IPR003598">
    <property type="entry name" value="Ig_sub2"/>
</dbReference>
<comment type="caution">
    <text evidence="5">The sequence shown here is derived from an EMBL/GenBank/DDBJ whole genome shotgun (WGS) entry which is preliminary data.</text>
</comment>
<accession>A0A8J2NPQ9</accession>
<feature type="domain" description="Ig-like" evidence="3">
    <location>
        <begin position="38"/>
        <end position="126"/>
    </location>
</feature>
<dbReference type="GO" id="GO:0043025">
    <property type="term" value="C:neuronal cell body"/>
    <property type="evidence" value="ECO:0007669"/>
    <property type="project" value="TreeGrafter"/>
</dbReference>
<dbReference type="GO" id="GO:0005886">
    <property type="term" value="C:plasma membrane"/>
    <property type="evidence" value="ECO:0007669"/>
    <property type="project" value="TreeGrafter"/>
</dbReference>
<dbReference type="CDD" id="cd00063">
    <property type="entry name" value="FN3"/>
    <property type="match status" value="1"/>
</dbReference>
<dbReference type="Pfam" id="PF00041">
    <property type="entry name" value="fn3"/>
    <property type="match status" value="1"/>
</dbReference>
<dbReference type="EMBL" id="CAJVCH010077170">
    <property type="protein sequence ID" value="CAG7721171.1"/>
    <property type="molecule type" value="Genomic_DNA"/>
</dbReference>
<dbReference type="AlphaFoldDB" id="A0A8J2NPQ9"/>
<dbReference type="InterPro" id="IPR007110">
    <property type="entry name" value="Ig-like_dom"/>
</dbReference>
<dbReference type="SMART" id="SM00409">
    <property type="entry name" value="IG"/>
    <property type="match status" value="1"/>
</dbReference>
<dbReference type="PANTHER" id="PTHR45080:SF33">
    <property type="entry name" value="IG-LIKE DOMAIN-CONTAINING PROTEIN"/>
    <property type="match status" value="1"/>
</dbReference>
<dbReference type="PROSITE" id="PS50835">
    <property type="entry name" value="IG_LIKE"/>
    <property type="match status" value="1"/>
</dbReference>
<dbReference type="OrthoDB" id="6159398at2759"/>
<dbReference type="GO" id="GO:0050808">
    <property type="term" value="P:synapse organization"/>
    <property type="evidence" value="ECO:0007669"/>
    <property type="project" value="TreeGrafter"/>
</dbReference>
<evidence type="ECO:0000313" key="5">
    <source>
        <dbReference type="EMBL" id="CAG7721171.1"/>
    </source>
</evidence>
<evidence type="ECO:0000259" key="4">
    <source>
        <dbReference type="PROSITE" id="PS50853"/>
    </source>
</evidence>
<dbReference type="PROSITE" id="PS50853">
    <property type="entry name" value="FN3"/>
    <property type="match status" value="1"/>
</dbReference>
<name>A0A8J2NPQ9_9HEXA</name>
<dbReference type="FunFam" id="2.60.40.10:FF:000032">
    <property type="entry name" value="palladin isoform X1"/>
    <property type="match status" value="1"/>
</dbReference>
<dbReference type="Pfam" id="PF07679">
    <property type="entry name" value="I-set"/>
    <property type="match status" value="1"/>
</dbReference>
<dbReference type="GO" id="GO:0030424">
    <property type="term" value="C:axon"/>
    <property type="evidence" value="ECO:0007669"/>
    <property type="project" value="TreeGrafter"/>
</dbReference>
<evidence type="ECO:0000259" key="3">
    <source>
        <dbReference type="PROSITE" id="PS50835"/>
    </source>
</evidence>
<dbReference type="GO" id="GO:0008046">
    <property type="term" value="F:axon guidance receptor activity"/>
    <property type="evidence" value="ECO:0007669"/>
    <property type="project" value="TreeGrafter"/>
</dbReference>
<dbReference type="InterPro" id="IPR003961">
    <property type="entry name" value="FN3_dom"/>
</dbReference>
<keyword evidence="6" id="KW-1185">Reference proteome</keyword>
<dbReference type="InterPro" id="IPR013098">
    <property type="entry name" value="Ig_I-set"/>
</dbReference>
<dbReference type="InterPro" id="IPR003599">
    <property type="entry name" value="Ig_sub"/>
</dbReference>
<reference evidence="5" key="1">
    <citation type="submission" date="2021-06" db="EMBL/GenBank/DDBJ databases">
        <authorList>
            <person name="Hodson N. C."/>
            <person name="Mongue J. A."/>
            <person name="Jaron S. K."/>
        </authorList>
    </citation>
    <scope>NUCLEOTIDE SEQUENCE</scope>
</reference>
<dbReference type="SMART" id="SM00408">
    <property type="entry name" value="IGc2"/>
    <property type="match status" value="1"/>
</dbReference>
<evidence type="ECO:0000256" key="1">
    <source>
        <dbReference type="ARBA" id="ARBA00023157"/>
    </source>
</evidence>
<organism evidence="5 6">
    <name type="scientific">Allacma fusca</name>
    <dbReference type="NCBI Taxonomy" id="39272"/>
    <lineage>
        <taxon>Eukaryota</taxon>
        <taxon>Metazoa</taxon>
        <taxon>Ecdysozoa</taxon>
        <taxon>Arthropoda</taxon>
        <taxon>Hexapoda</taxon>
        <taxon>Collembola</taxon>
        <taxon>Symphypleona</taxon>
        <taxon>Sminthuridae</taxon>
        <taxon>Allacma</taxon>
    </lineage>
</organism>
<dbReference type="CDD" id="cd00096">
    <property type="entry name" value="Ig"/>
    <property type="match status" value="2"/>
</dbReference>
<feature type="domain" description="Fibronectin type-III" evidence="4">
    <location>
        <begin position="128"/>
        <end position="231"/>
    </location>
</feature>
<keyword evidence="2" id="KW-0393">Immunoglobulin domain</keyword>
<sequence>MITFETVSRHHAGIYECFAENEIGSARTAINLQILYPPEIETEAETVSTGQGFNADLVCLVHAEPKATVVWYKEGRKVDSDKHEAVERMSHKYILHVKGVTEMDFGDYQCVANNSLGRNNKNIFLSGTPSQPVIQSGKSGHGKDPHSYNLVWEFQSHSPADTCKLRYKKVGDDDWMEMELTSEGNSPHIYTASHTLQELTPSTDYVATLAAHNSHGWSKPAQNHEFHVNGNDIQSQEADTEPGAKAVESIVNKLFFVHCLKLELPALRHTTSFMQTPCAL</sequence>
<evidence type="ECO:0000313" key="6">
    <source>
        <dbReference type="Proteomes" id="UP000708208"/>
    </source>
</evidence>
<dbReference type="PANTHER" id="PTHR45080">
    <property type="entry name" value="CONTACTIN 5"/>
    <property type="match status" value="1"/>
</dbReference>
<dbReference type="GO" id="GO:0007156">
    <property type="term" value="P:homophilic cell adhesion via plasma membrane adhesion molecules"/>
    <property type="evidence" value="ECO:0007669"/>
    <property type="project" value="TreeGrafter"/>
</dbReference>
<gene>
    <name evidence="5" type="ORF">AFUS01_LOCUS10406</name>
</gene>